<dbReference type="Proteomes" id="UP001437256">
    <property type="component" value="Unassembled WGS sequence"/>
</dbReference>
<evidence type="ECO:0000313" key="3">
    <source>
        <dbReference type="Proteomes" id="UP001437256"/>
    </source>
</evidence>
<dbReference type="EMBL" id="JBBXMP010000211">
    <property type="protein sequence ID" value="KAL0059702.1"/>
    <property type="molecule type" value="Genomic_DNA"/>
</dbReference>
<sequence length="279" mass="31212">MSSHYFRPRCLEHTELVEPASIIAPSTGPQRNHRVRRSSTPPYNHPRRTASPPSSPASARRPLAADSSDSSSEEDASPPDTLPRPRTKASTRKSPTPAPGIRPASQPLEQAEATSPPSVDGYESECSLNVPDDVPREADREDRDSLPKIPKPEGEAGRPKRGGYNLEEKLGWDSKVLSQVKSFVKDQVLSKLNCSAPFTSQPPDKLEEIRASAIDKFPMLMRYEDCWAVDDFIRCHLKYQKQKLMKEENEALAAKTRAREQAREERKALESIGMTSRKR</sequence>
<feature type="compositionally biased region" description="Basic and acidic residues" evidence="1">
    <location>
        <begin position="133"/>
        <end position="158"/>
    </location>
</feature>
<keyword evidence="3" id="KW-1185">Reference proteome</keyword>
<feature type="compositionally biased region" description="Basic and acidic residues" evidence="1">
    <location>
        <begin position="257"/>
        <end position="269"/>
    </location>
</feature>
<feature type="compositionally biased region" description="Low complexity" evidence="1">
    <location>
        <begin position="50"/>
        <end position="70"/>
    </location>
</feature>
<gene>
    <name evidence="2" type="ORF">AAF712_013535</name>
</gene>
<evidence type="ECO:0000313" key="2">
    <source>
        <dbReference type="EMBL" id="KAL0059702.1"/>
    </source>
</evidence>
<organism evidence="2 3">
    <name type="scientific">Marasmius tenuissimus</name>
    <dbReference type="NCBI Taxonomy" id="585030"/>
    <lineage>
        <taxon>Eukaryota</taxon>
        <taxon>Fungi</taxon>
        <taxon>Dikarya</taxon>
        <taxon>Basidiomycota</taxon>
        <taxon>Agaricomycotina</taxon>
        <taxon>Agaricomycetes</taxon>
        <taxon>Agaricomycetidae</taxon>
        <taxon>Agaricales</taxon>
        <taxon>Marasmiineae</taxon>
        <taxon>Marasmiaceae</taxon>
        <taxon>Marasmius</taxon>
    </lineage>
</organism>
<name>A0ABR2ZDG0_9AGAR</name>
<feature type="region of interest" description="Disordered" evidence="1">
    <location>
        <begin position="255"/>
        <end position="279"/>
    </location>
</feature>
<feature type="region of interest" description="Disordered" evidence="1">
    <location>
        <begin position="13"/>
        <end position="165"/>
    </location>
</feature>
<proteinExistence type="predicted"/>
<protein>
    <submittedName>
        <fullName evidence="2">Uncharacterized protein</fullName>
    </submittedName>
</protein>
<accession>A0ABR2ZDG0</accession>
<reference evidence="2 3" key="1">
    <citation type="submission" date="2024-05" db="EMBL/GenBank/DDBJ databases">
        <title>A draft genome resource for the thread blight pathogen Marasmius tenuissimus strain MS-2.</title>
        <authorList>
            <person name="Yulfo-Soto G.E."/>
            <person name="Baruah I.K."/>
            <person name="Amoako-Attah I."/>
            <person name="Bukari Y."/>
            <person name="Meinhardt L.W."/>
            <person name="Bailey B.A."/>
            <person name="Cohen S.P."/>
        </authorList>
    </citation>
    <scope>NUCLEOTIDE SEQUENCE [LARGE SCALE GENOMIC DNA]</scope>
    <source>
        <strain evidence="2 3">MS-2</strain>
    </source>
</reference>
<evidence type="ECO:0000256" key="1">
    <source>
        <dbReference type="SAM" id="MobiDB-lite"/>
    </source>
</evidence>
<comment type="caution">
    <text evidence="2">The sequence shown here is derived from an EMBL/GenBank/DDBJ whole genome shotgun (WGS) entry which is preliminary data.</text>
</comment>